<reference evidence="5 6" key="1">
    <citation type="submission" date="2021-12" db="EMBL/GenBank/DDBJ databases">
        <title>High titer production of polyol ester of fatty acids by Rhodotorula paludigena BS15 towards product separation-free biomass refinery.</title>
        <authorList>
            <person name="Mano J."/>
            <person name="Ono H."/>
            <person name="Tanaka T."/>
            <person name="Naito K."/>
            <person name="Sushida H."/>
            <person name="Ike M."/>
            <person name="Tokuyasu K."/>
            <person name="Kitaoka M."/>
        </authorList>
    </citation>
    <scope>NUCLEOTIDE SEQUENCE [LARGE SCALE GENOMIC DNA]</scope>
    <source>
        <strain evidence="5 6">BS15</strain>
    </source>
</reference>
<feature type="compositionally biased region" description="Low complexity" evidence="4">
    <location>
        <begin position="336"/>
        <end position="348"/>
    </location>
</feature>
<dbReference type="EMBL" id="BQKY01000017">
    <property type="protein sequence ID" value="GJN94315.1"/>
    <property type="molecule type" value="Genomic_DNA"/>
</dbReference>
<dbReference type="InterPro" id="IPR001345">
    <property type="entry name" value="PG/BPGM_mutase_AS"/>
</dbReference>
<proteinExistence type="predicted"/>
<evidence type="ECO:0008006" key="7">
    <source>
        <dbReference type="Google" id="ProtNLM"/>
    </source>
</evidence>
<keyword evidence="6" id="KW-1185">Reference proteome</keyword>
<evidence type="ECO:0000256" key="2">
    <source>
        <dbReference type="PIRSR" id="PIRSR613078-1"/>
    </source>
</evidence>
<feature type="active site" description="Tele-phosphohistidine intermediate" evidence="2">
    <location>
        <position position="477"/>
    </location>
</feature>
<feature type="binding site" evidence="3">
    <location>
        <begin position="476"/>
        <end position="483"/>
    </location>
    <ligand>
        <name>substrate</name>
    </ligand>
</feature>
<dbReference type="InterPro" id="IPR027706">
    <property type="entry name" value="PGP_Pase"/>
</dbReference>
<comment type="caution">
    <text evidence="5">The sequence shown here is derived from an EMBL/GenBank/DDBJ whole genome shotgun (WGS) entry which is preliminary data.</text>
</comment>
<dbReference type="InterPro" id="IPR051695">
    <property type="entry name" value="Phosphoglycerate_Mutase"/>
</dbReference>
<accession>A0AAV5GWI1</accession>
<dbReference type="PANTHER" id="PTHR46517">
    <property type="entry name" value="FRUCTOSE-2,6-BISPHOSPHATASE TIGAR"/>
    <property type="match status" value="1"/>
</dbReference>
<feature type="active site" description="Proton donor/acceptor" evidence="2">
    <location>
        <position position="554"/>
    </location>
</feature>
<dbReference type="Pfam" id="PF00300">
    <property type="entry name" value="His_Phos_1"/>
    <property type="match status" value="1"/>
</dbReference>
<evidence type="ECO:0000256" key="4">
    <source>
        <dbReference type="SAM" id="MobiDB-lite"/>
    </source>
</evidence>
<dbReference type="InterPro" id="IPR029033">
    <property type="entry name" value="His_PPase_superfam"/>
</dbReference>
<dbReference type="PANTHER" id="PTHR46517:SF1">
    <property type="entry name" value="FRUCTOSE-2,6-BISPHOSPHATASE TIGAR"/>
    <property type="match status" value="1"/>
</dbReference>
<name>A0AAV5GWI1_9BASI</name>
<feature type="region of interest" description="Disordered" evidence="4">
    <location>
        <begin position="64"/>
        <end position="85"/>
    </location>
</feature>
<dbReference type="InterPro" id="IPR013078">
    <property type="entry name" value="His_Pase_superF_clade-1"/>
</dbReference>
<organism evidence="5 6">
    <name type="scientific">Rhodotorula paludigena</name>
    <dbReference type="NCBI Taxonomy" id="86838"/>
    <lineage>
        <taxon>Eukaryota</taxon>
        <taxon>Fungi</taxon>
        <taxon>Dikarya</taxon>
        <taxon>Basidiomycota</taxon>
        <taxon>Pucciniomycotina</taxon>
        <taxon>Microbotryomycetes</taxon>
        <taxon>Sporidiobolales</taxon>
        <taxon>Sporidiobolaceae</taxon>
        <taxon>Rhodotorula</taxon>
    </lineage>
</organism>
<dbReference type="SUPFAM" id="SSF53254">
    <property type="entry name" value="Phosphoglycerate mutase-like"/>
    <property type="match status" value="1"/>
</dbReference>
<dbReference type="GO" id="GO:0005829">
    <property type="term" value="C:cytosol"/>
    <property type="evidence" value="ECO:0007669"/>
    <property type="project" value="TreeGrafter"/>
</dbReference>
<feature type="region of interest" description="Disordered" evidence="4">
    <location>
        <begin position="680"/>
        <end position="787"/>
    </location>
</feature>
<dbReference type="CDD" id="cd07067">
    <property type="entry name" value="HP_PGM_like"/>
    <property type="match status" value="1"/>
</dbReference>
<dbReference type="Pfam" id="PF09419">
    <property type="entry name" value="PGP_phosphatase"/>
    <property type="match status" value="1"/>
</dbReference>
<feature type="compositionally biased region" description="Basic and acidic residues" evidence="4">
    <location>
        <begin position="689"/>
        <end position="702"/>
    </location>
</feature>
<evidence type="ECO:0000313" key="6">
    <source>
        <dbReference type="Proteomes" id="UP001342314"/>
    </source>
</evidence>
<dbReference type="Proteomes" id="UP001342314">
    <property type="component" value="Unassembled WGS sequence"/>
</dbReference>
<evidence type="ECO:0000313" key="5">
    <source>
        <dbReference type="EMBL" id="GJN94315.1"/>
    </source>
</evidence>
<dbReference type="GO" id="GO:0043456">
    <property type="term" value="P:regulation of pentose-phosphate shunt"/>
    <property type="evidence" value="ECO:0007669"/>
    <property type="project" value="TreeGrafter"/>
</dbReference>
<keyword evidence="1" id="KW-0378">Hydrolase</keyword>
<gene>
    <name evidence="5" type="ORF">Rhopal_007389-T1</name>
</gene>
<dbReference type="PROSITE" id="PS00175">
    <property type="entry name" value="PG_MUTASE"/>
    <property type="match status" value="1"/>
</dbReference>
<evidence type="ECO:0000256" key="1">
    <source>
        <dbReference type="ARBA" id="ARBA00022801"/>
    </source>
</evidence>
<feature type="compositionally biased region" description="Low complexity" evidence="4">
    <location>
        <begin position="732"/>
        <end position="745"/>
    </location>
</feature>
<protein>
    <recommendedName>
        <fullName evidence="7">Phosphoglycerate mutase</fullName>
    </recommendedName>
</protein>
<evidence type="ECO:0000256" key="3">
    <source>
        <dbReference type="PIRSR" id="PIRSR613078-2"/>
    </source>
</evidence>
<feature type="compositionally biased region" description="Low complexity" evidence="4">
    <location>
        <begin position="776"/>
        <end position="787"/>
    </location>
</feature>
<dbReference type="GO" id="GO:0008962">
    <property type="term" value="F:phosphatidylglycerophosphatase activity"/>
    <property type="evidence" value="ECO:0007669"/>
    <property type="project" value="InterPro"/>
</dbReference>
<dbReference type="SMART" id="SM00855">
    <property type="entry name" value="PGAM"/>
    <property type="match status" value="1"/>
</dbReference>
<feature type="region of interest" description="Disordered" evidence="4">
    <location>
        <begin position="328"/>
        <end position="361"/>
    </location>
</feature>
<dbReference type="Gene3D" id="3.40.50.1240">
    <property type="entry name" value="Phosphoglycerate mutase-like"/>
    <property type="match status" value="1"/>
</dbReference>
<feature type="compositionally biased region" description="Pro residues" evidence="4">
    <location>
        <begin position="349"/>
        <end position="358"/>
    </location>
</feature>
<feature type="binding site" evidence="3">
    <location>
        <position position="526"/>
    </location>
    <ligand>
        <name>substrate</name>
    </ligand>
</feature>
<sequence length="843" mass="89822">MANWAGVAATLGALVRPSTLQPRVTVPSIAHLDWHRLRSLAHVDGIVIDKDNCIASPRSPFSPRALSHPLTRTPQARPGDDHLAPSDSLSAAWHTLVHAFGPANVLVVSNSAGTLAKDPLLLQAQATSRNLAVPVLVHPSPKPARACARQIAAHFATNTHTRLRARDGARADDAVVGQVVYSPLARALAAERSPAAAAELQTTGTEPRPLRLLVIGDRLATDMILAHRLSSLPLSPSPPPSRFPLLARILSRARRAERRDERRIEAIPVLTTQLWAREGAGTTLLRGVERAALWGLARRRKRARRAVDEEVDWEQFVIGGARAQRDEVAAAKGGESLSAGPAAPSSTTPTPPPPPRPPVLSRLPAPSDALASVRALPSRLSTLPTRLSSTLSTLPTRLSSLLTRLPSLALRTLLPPLSSLLHRTATYLAHPSSAPNRLVRIYTRPEELAPLPTGAIPRRCDGGGRGMAPVSITMVRHGESCDNLTALWAGHRDAPLSNHGYNQALRLGQAFADVPITAIYASDLKRANTTARAIYDANKTSPKPPFTTSPLLREQFFGEAEGEPWDAGKFNSVHLPWEDHRAFRIAPNAESLNDVALRADLVLRHFVLPHVVATAAVPPGAGPPQQHHIVLVAHGIWLSEMLFALKRTGDPRLRYVKQGGYVNTGWARIELELDDPAAVHALSPGATSPKDEFGTEARRDEAFSSPPAPSEAAPAPSSTVSPASEQPPPSSSPSSSTDAASTDSSPRPPLPSHLHSLLPTLPPVPPRDPSLPPAWPHASSPPAAHPVPTCRHRVVAFNQAEHLVGLKRTKGGVGSGAWDEKQKGLREFFGGGGGGAGGGAEKQ</sequence>
<dbReference type="AlphaFoldDB" id="A0AAV5GWI1"/>
<feature type="compositionally biased region" description="Pro residues" evidence="4">
    <location>
        <begin position="760"/>
        <end position="775"/>
    </location>
</feature>
<dbReference type="GO" id="GO:0045820">
    <property type="term" value="P:negative regulation of glycolytic process"/>
    <property type="evidence" value="ECO:0007669"/>
    <property type="project" value="TreeGrafter"/>
</dbReference>
<feature type="compositionally biased region" description="Low complexity" evidence="4">
    <location>
        <begin position="710"/>
        <end position="724"/>
    </location>
</feature>
<dbReference type="GO" id="GO:0004331">
    <property type="term" value="F:fructose-2,6-bisphosphate 2-phosphatase activity"/>
    <property type="evidence" value="ECO:0007669"/>
    <property type="project" value="TreeGrafter"/>
</dbReference>